<organism evidence="2 3">
    <name type="scientific">Oncorhynchus mykiss</name>
    <name type="common">Rainbow trout</name>
    <name type="synonym">Salmo gairdneri</name>
    <dbReference type="NCBI Taxonomy" id="8022"/>
    <lineage>
        <taxon>Eukaryota</taxon>
        <taxon>Metazoa</taxon>
        <taxon>Chordata</taxon>
        <taxon>Craniata</taxon>
        <taxon>Vertebrata</taxon>
        <taxon>Euteleostomi</taxon>
        <taxon>Actinopterygii</taxon>
        <taxon>Neopterygii</taxon>
        <taxon>Teleostei</taxon>
        <taxon>Protacanthopterygii</taxon>
        <taxon>Salmoniformes</taxon>
        <taxon>Salmonidae</taxon>
        <taxon>Salmoninae</taxon>
        <taxon>Oncorhynchus</taxon>
    </lineage>
</organism>
<sequence length="175" mass="19681">MECGVVTPDPTDDITLSQEQDISGEDSLSEEEKAKRRVERRRAKRKRQRERKKLEQVKMPESAEQDAEDEYDDGGESEEEEAEESDSELEEEGQEEEKEDRAAIPCSKEPPAPSPAPLGTKGPQKTAARHSEEEPEWDVSSAFFANAASHIRPKGWTKPGRKSKENEGRTREVSG</sequence>
<feature type="compositionally biased region" description="Basic residues" evidence="1">
    <location>
        <begin position="35"/>
        <end position="51"/>
    </location>
</feature>
<dbReference type="EMBL" id="FR920647">
    <property type="protein sequence ID" value="CDQ95309.1"/>
    <property type="molecule type" value="Genomic_DNA"/>
</dbReference>
<evidence type="ECO:0000313" key="2">
    <source>
        <dbReference type="EMBL" id="CDQ95309.1"/>
    </source>
</evidence>
<gene>
    <name evidence="2" type="ORF">GSONMT00045824001</name>
</gene>
<dbReference type="PANTHER" id="PTHR47678:SF2">
    <property type="entry name" value="TETRATRICOPEPTIDE REPEAT PROTEIN 31 ISOFORM X1"/>
    <property type="match status" value="1"/>
</dbReference>
<name>A0A060Z0R4_ONCMY</name>
<dbReference type="PaxDb" id="8022-A0A060Z0R4"/>
<feature type="compositionally biased region" description="Basic residues" evidence="1">
    <location>
        <begin position="151"/>
        <end position="161"/>
    </location>
</feature>
<dbReference type="STRING" id="8022.A0A060Z0R4"/>
<feature type="region of interest" description="Disordered" evidence="1">
    <location>
        <begin position="1"/>
        <end position="175"/>
    </location>
</feature>
<protein>
    <submittedName>
        <fullName evidence="2">Uncharacterized protein</fullName>
    </submittedName>
</protein>
<feature type="compositionally biased region" description="Acidic residues" evidence="1">
    <location>
        <begin position="63"/>
        <end position="98"/>
    </location>
</feature>
<evidence type="ECO:0000313" key="3">
    <source>
        <dbReference type="Proteomes" id="UP000193380"/>
    </source>
</evidence>
<reference evidence="2" key="1">
    <citation type="journal article" date="2014" name="Nat. Commun.">
        <title>The rainbow trout genome provides novel insights into evolution after whole-genome duplication in vertebrates.</title>
        <authorList>
            <person name="Berthelot C."/>
            <person name="Brunet F."/>
            <person name="Chalopin D."/>
            <person name="Juanchich A."/>
            <person name="Bernard M."/>
            <person name="Noel B."/>
            <person name="Bento P."/>
            <person name="Da Silva C."/>
            <person name="Labadie K."/>
            <person name="Alberti A."/>
            <person name="Aury J.M."/>
            <person name="Louis A."/>
            <person name="Dehais P."/>
            <person name="Bardou P."/>
            <person name="Montfort J."/>
            <person name="Klopp C."/>
            <person name="Cabau C."/>
            <person name="Gaspin C."/>
            <person name="Thorgaard G.H."/>
            <person name="Boussaha M."/>
            <person name="Quillet E."/>
            <person name="Guyomard R."/>
            <person name="Galiana D."/>
            <person name="Bobe J."/>
            <person name="Volff J.N."/>
            <person name="Genet C."/>
            <person name="Wincker P."/>
            <person name="Jaillon O."/>
            <person name="Roest Crollius H."/>
            <person name="Guiguen Y."/>
        </authorList>
    </citation>
    <scope>NUCLEOTIDE SEQUENCE [LARGE SCALE GENOMIC DNA]</scope>
</reference>
<dbReference type="PANTHER" id="PTHR47678">
    <property type="entry name" value="TETRATRICOPEPTIDE REPEAT PROTEIN 31"/>
    <property type="match status" value="1"/>
</dbReference>
<evidence type="ECO:0000256" key="1">
    <source>
        <dbReference type="SAM" id="MobiDB-lite"/>
    </source>
</evidence>
<dbReference type="Proteomes" id="UP000193380">
    <property type="component" value="Unassembled WGS sequence"/>
</dbReference>
<accession>A0A060Z0R4</accession>
<feature type="compositionally biased region" description="Basic and acidic residues" evidence="1">
    <location>
        <begin position="162"/>
        <end position="175"/>
    </location>
</feature>
<reference evidence="2" key="2">
    <citation type="submission" date="2014-03" db="EMBL/GenBank/DDBJ databases">
        <authorList>
            <person name="Genoscope - CEA"/>
        </authorList>
    </citation>
    <scope>NUCLEOTIDE SEQUENCE</scope>
</reference>
<proteinExistence type="predicted"/>
<feature type="non-terminal residue" evidence="2">
    <location>
        <position position="175"/>
    </location>
</feature>
<dbReference type="AlphaFoldDB" id="A0A060Z0R4"/>